<evidence type="ECO:0000313" key="3">
    <source>
        <dbReference type="Proteomes" id="UP001558613"/>
    </source>
</evidence>
<dbReference type="InterPro" id="IPR046815">
    <property type="entry name" value="P2RX7_C"/>
</dbReference>
<protein>
    <recommendedName>
        <fullName evidence="1">P2X purinoreceptor 7 intracellular domain-containing protein</fullName>
    </recommendedName>
</protein>
<evidence type="ECO:0000313" key="2">
    <source>
        <dbReference type="EMBL" id="KAL1276200.1"/>
    </source>
</evidence>
<gene>
    <name evidence="2" type="ORF">QQF64_035823</name>
</gene>
<name>A0ABR3NGY7_9TELE</name>
<reference evidence="2 3" key="1">
    <citation type="submission" date="2023-09" db="EMBL/GenBank/DDBJ databases">
        <authorList>
            <person name="Wang M."/>
        </authorList>
    </citation>
    <scope>NUCLEOTIDE SEQUENCE [LARGE SCALE GENOMIC DNA]</scope>
    <source>
        <strain evidence="2">GT-2023</strain>
        <tissue evidence="2">Liver</tissue>
    </source>
</reference>
<organism evidence="2 3">
    <name type="scientific">Cirrhinus molitorella</name>
    <name type="common">mud carp</name>
    <dbReference type="NCBI Taxonomy" id="172907"/>
    <lineage>
        <taxon>Eukaryota</taxon>
        <taxon>Metazoa</taxon>
        <taxon>Chordata</taxon>
        <taxon>Craniata</taxon>
        <taxon>Vertebrata</taxon>
        <taxon>Euteleostomi</taxon>
        <taxon>Actinopterygii</taxon>
        <taxon>Neopterygii</taxon>
        <taxon>Teleostei</taxon>
        <taxon>Ostariophysi</taxon>
        <taxon>Cypriniformes</taxon>
        <taxon>Cyprinidae</taxon>
        <taxon>Labeoninae</taxon>
        <taxon>Labeonini</taxon>
        <taxon>Cirrhinus</taxon>
    </lineage>
</organism>
<dbReference type="PANTHER" id="PTHR36981:SF1">
    <property type="entry name" value="P2X PURINORECEPTOR 7 INTRACELLULAR DOMAIN-CONTAINING PROTEIN"/>
    <property type="match status" value="1"/>
</dbReference>
<feature type="domain" description="P2X purinoreceptor 7 intracellular" evidence="1">
    <location>
        <begin position="108"/>
        <end position="162"/>
    </location>
</feature>
<dbReference type="EMBL" id="JAYMGO010000004">
    <property type="protein sequence ID" value="KAL1276200.1"/>
    <property type="molecule type" value="Genomic_DNA"/>
</dbReference>
<dbReference type="Pfam" id="PF20478">
    <property type="entry name" value="P2RX7_C"/>
    <property type="match status" value="1"/>
</dbReference>
<evidence type="ECO:0000259" key="1">
    <source>
        <dbReference type="Pfam" id="PF20478"/>
    </source>
</evidence>
<proteinExistence type="predicted"/>
<dbReference type="Proteomes" id="UP001558613">
    <property type="component" value="Unassembled WGS sequence"/>
</dbReference>
<keyword evidence="3" id="KW-1185">Reference proteome</keyword>
<comment type="caution">
    <text evidence="2">The sequence shown here is derived from an EMBL/GenBank/DDBJ whole genome shotgun (WGS) entry which is preliminary data.</text>
</comment>
<accession>A0ABR3NGY7</accession>
<dbReference type="PANTHER" id="PTHR36981">
    <property type="entry name" value="ZGC:195170"/>
    <property type="match status" value="1"/>
</dbReference>
<sequence>MEDAAVATRNSEASVRQRSNETWWCACGKCQPLPTEQESECCHDWIISIPPLETINEPAGEVRSSSRCITEHNGFPPLLTNSVLEVFFSLPRINWKRRPRPQGPGGTLTVDQYRLVAYRIVLEWMLLGERLGRRKRRVLPSCVVSAIRHTYPSASGHYVGFREADEAFSIL</sequence>